<keyword evidence="4" id="KW-0812">Transmembrane</keyword>
<dbReference type="SUPFAM" id="SSF54523">
    <property type="entry name" value="Pili subunits"/>
    <property type="match status" value="1"/>
</dbReference>
<feature type="transmembrane region" description="Helical" evidence="4">
    <location>
        <begin position="12"/>
        <end position="35"/>
    </location>
</feature>
<dbReference type="InterPro" id="IPR001082">
    <property type="entry name" value="Pilin"/>
</dbReference>
<comment type="similarity">
    <text evidence="1 3">Belongs to the N-Me-Phe pilin family.</text>
</comment>
<evidence type="ECO:0000313" key="6">
    <source>
        <dbReference type="Proteomes" id="UP001221208"/>
    </source>
</evidence>
<dbReference type="InterPro" id="IPR012902">
    <property type="entry name" value="N_methyl_site"/>
</dbReference>
<evidence type="ECO:0000256" key="1">
    <source>
        <dbReference type="ARBA" id="ARBA00005233"/>
    </source>
</evidence>
<protein>
    <submittedName>
        <fullName evidence="5">Prepilin-type N-terminal cleavage/methylation domain-containing protein</fullName>
    </submittedName>
</protein>
<sequence length="159" mass="15871">MKSMKMIKKQAQAGFTLIELMIVVAIIGILAAVAIPQYTDYTIKAKVGNALASAGPLKTAVALCAQENGNVVTGCSTTGATVTSIPAFTPTKEVSGATVTNGTIVLTLATGIGTGVDAATITMVPSVAANGTNLTWLNSTTATQAAALAAITKNNITGS</sequence>
<evidence type="ECO:0000256" key="3">
    <source>
        <dbReference type="RuleBase" id="RU000389"/>
    </source>
</evidence>
<dbReference type="NCBIfam" id="TIGR02532">
    <property type="entry name" value="IV_pilin_GFxxxE"/>
    <property type="match status" value="1"/>
</dbReference>
<dbReference type="EMBL" id="JAQQXR010000007">
    <property type="protein sequence ID" value="MDC8759614.1"/>
    <property type="molecule type" value="Genomic_DNA"/>
</dbReference>
<evidence type="ECO:0000313" key="5">
    <source>
        <dbReference type="EMBL" id="MDC8759614.1"/>
    </source>
</evidence>
<dbReference type="Gene3D" id="3.30.700.10">
    <property type="entry name" value="Glycoprotein, Type 4 Pilin"/>
    <property type="match status" value="1"/>
</dbReference>
<gene>
    <name evidence="5" type="ORF">OIK44_18680</name>
</gene>
<evidence type="ECO:0000256" key="4">
    <source>
        <dbReference type="SAM" id="Phobius"/>
    </source>
</evidence>
<dbReference type="RefSeq" id="WP_273672871.1">
    <property type="nucleotide sequence ID" value="NZ_JAQQXR010000007.1"/>
</dbReference>
<dbReference type="PROSITE" id="PS00409">
    <property type="entry name" value="PROKAR_NTER_METHYL"/>
    <property type="match status" value="1"/>
</dbReference>
<keyword evidence="6" id="KW-1185">Reference proteome</keyword>
<keyword evidence="4" id="KW-1133">Transmembrane helix</keyword>
<keyword evidence="3" id="KW-0281">Fimbrium</keyword>
<keyword evidence="4" id="KW-0472">Membrane</keyword>
<accession>A0ABT5K3Z9</accession>
<dbReference type="PANTHER" id="PTHR30093:SF34">
    <property type="entry name" value="PREPILIN PEPTIDASE-DEPENDENT PROTEIN D"/>
    <property type="match status" value="1"/>
</dbReference>
<keyword evidence="2" id="KW-0488">Methylation</keyword>
<dbReference type="Pfam" id="PF07963">
    <property type="entry name" value="N_methyl"/>
    <property type="match status" value="1"/>
</dbReference>
<dbReference type="Proteomes" id="UP001221208">
    <property type="component" value="Unassembled WGS sequence"/>
</dbReference>
<dbReference type="InterPro" id="IPR045584">
    <property type="entry name" value="Pilin-like"/>
</dbReference>
<reference evidence="5 6" key="1">
    <citation type="submission" date="2022-10" db="EMBL/GenBank/DDBJ databases">
        <title>Janthinobacterium sp. hw3 Genome sequencing.</title>
        <authorList>
            <person name="Park S."/>
        </authorList>
    </citation>
    <scope>NUCLEOTIDE SEQUENCE [LARGE SCALE GENOMIC DNA]</scope>
    <source>
        <strain evidence="6">hw3</strain>
    </source>
</reference>
<proteinExistence type="inferred from homology"/>
<evidence type="ECO:0000256" key="2">
    <source>
        <dbReference type="ARBA" id="ARBA00022481"/>
    </source>
</evidence>
<name>A0ABT5K3Z9_9BURK</name>
<organism evidence="5 6">
    <name type="scientific">Janthinobacterium fluminis</name>
    <dbReference type="NCBI Taxonomy" id="2987524"/>
    <lineage>
        <taxon>Bacteria</taxon>
        <taxon>Pseudomonadati</taxon>
        <taxon>Pseudomonadota</taxon>
        <taxon>Betaproteobacteria</taxon>
        <taxon>Burkholderiales</taxon>
        <taxon>Oxalobacteraceae</taxon>
        <taxon>Janthinobacterium</taxon>
    </lineage>
</organism>
<dbReference type="Pfam" id="PF00114">
    <property type="entry name" value="Pilin"/>
    <property type="match status" value="1"/>
</dbReference>
<dbReference type="PANTHER" id="PTHR30093">
    <property type="entry name" value="GENERAL SECRETION PATHWAY PROTEIN G"/>
    <property type="match status" value="1"/>
</dbReference>
<comment type="caution">
    <text evidence="5">The sequence shown here is derived from an EMBL/GenBank/DDBJ whole genome shotgun (WGS) entry which is preliminary data.</text>
</comment>